<protein>
    <submittedName>
        <fullName evidence="1">Uncharacterized protein</fullName>
    </submittedName>
</protein>
<evidence type="ECO:0000313" key="1">
    <source>
        <dbReference type="EMBL" id="AFM54622.1"/>
    </source>
</evidence>
<dbReference type="Proteomes" id="UP000002825">
    <property type="component" value="Segment"/>
</dbReference>
<proteinExistence type="predicted"/>
<dbReference type="KEGG" id="vg:13405881"/>
<dbReference type="GeneID" id="13405881"/>
<sequence length="94" mass="10613">MTNLCPSCREPLDFMSGDGCAAMTLHNDKTFNKEDPLLNLTLDTDELGIWLVYETPEGPQQMGHISWREITRGVQQALLQENFLIALAEMDIES</sequence>
<evidence type="ECO:0000313" key="2">
    <source>
        <dbReference type="Proteomes" id="UP000002825"/>
    </source>
</evidence>
<organism evidence="1 2">
    <name type="scientific">Celeribacter phage P12053L</name>
    <dbReference type="NCBI Taxonomy" id="1197951"/>
    <lineage>
        <taxon>Viruses</taxon>
        <taxon>Duplodnaviria</taxon>
        <taxon>Heunggongvirae</taxon>
        <taxon>Uroviricota</taxon>
        <taxon>Caudoviricetes</taxon>
        <taxon>Zobellviridae</taxon>
        <taxon>Cobavirinae</taxon>
        <taxon>Siovirus</taxon>
        <taxon>Siovirus coreense</taxon>
    </lineage>
</organism>
<dbReference type="EMBL" id="JQ809650">
    <property type="protein sequence ID" value="AFM54622.1"/>
    <property type="molecule type" value="Genomic_DNA"/>
</dbReference>
<reference evidence="1 2" key="1">
    <citation type="journal article" date="2012" name="J. Virol.">
        <title>Complete Genome Sequence of Celeribacter Bacteriophage P12053L.</title>
        <authorList>
            <person name="Kang I."/>
            <person name="Jang H."/>
            <person name="Oh H.M."/>
            <person name="Cho J.C."/>
        </authorList>
    </citation>
    <scope>NUCLEOTIDE SEQUENCE [LARGE SCALE GENOMIC DNA]</scope>
</reference>
<accession>I6S278</accession>
<gene>
    <name evidence="1" type="ORF">P12053L_17</name>
</gene>
<name>I6S278_9CAUD</name>
<keyword evidence="2" id="KW-1185">Reference proteome</keyword>
<dbReference type="RefSeq" id="YP_006560902.1">
    <property type="nucleotide sequence ID" value="NC_018280.1"/>
</dbReference>